<reference evidence="10" key="1">
    <citation type="submission" date="2020-04" db="EMBL/GenBank/DDBJ databases">
        <authorList>
            <person name="Alioto T."/>
            <person name="Alioto T."/>
            <person name="Gomez Garrido J."/>
        </authorList>
    </citation>
    <scope>NUCLEOTIDE SEQUENCE</scope>
    <source>
        <strain evidence="10">A484AB</strain>
    </source>
</reference>
<dbReference type="Proteomes" id="UP001152795">
    <property type="component" value="Unassembled WGS sequence"/>
</dbReference>
<evidence type="ECO:0000256" key="8">
    <source>
        <dbReference type="ARBA" id="ARBA00049244"/>
    </source>
</evidence>
<keyword evidence="5" id="KW-0235">DNA replication</keyword>
<evidence type="ECO:0000256" key="5">
    <source>
        <dbReference type="ARBA" id="ARBA00022705"/>
    </source>
</evidence>
<dbReference type="SUPFAM" id="SSF56672">
    <property type="entry name" value="DNA/RNA polymerases"/>
    <property type="match status" value="1"/>
</dbReference>
<protein>
    <recommendedName>
        <fullName evidence="2">DNA-directed DNA polymerase</fullName>
        <ecNumber evidence="2">2.7.7.7</ecNumber>
    </recommendedName>
</protein>
<dbReference type="PANTHER" id="PTHR31511:SF12">
    <property type="entry name" value="RHO TERMINATION FACTOR N-TERMINAL DOMAIN-CONTAINING PROTEIN"/>
    <property type="match status" value="1"/>
</dbReference>
<dbReference type="SUPFAM" id="SSF54060">
    <property type="entry name" value="His-Me finger endonucleases"/>
    <property type="match status" value="1"/>
</dbReference>
<evidence type="ECO:0000259" key="9">
    <source>
        <dbReference type="Pfam" id="PF03175"/>
    </source>
</evidence>
<dbReference type="InterPro" id="IPR038563">
    <property type="entry name" value="Endonuclease_7_sf"/>
</dbReference>
<comment type="similarity">
    <text evidence="1">Belongs to the DNA polymerase type-B family.</text>
</comment>
<evidence type="ECO:0000256" key="6">
    <source>
        <dbReference type="ARBA" id="ARBA00022932"/>
    </source>
</evidence>
<keyword evidence="11" id="KW-1185">Reference proteome</keyword>
<sequence length="421" mass="48678">MVMAKFNGKRGTTYYYEDAVHKFLECLEIEQQYIEEKLSFVEPIRIEKEEEQMFQNTINCHICGFELGADRVRDHCHLTGKYRGAAHNECNLNYSFTGRIPVILNNLRGYDSHLIMQGLGKLKNKEINCIPNNTEKYISFSINKLDFIDSLQFMNASLERLVSNLSKNGGDMFPILRRYVESEKVPLLLRKGVYPYDYMDSVKKFDQETLPPQKCFYSILNGEHVSDADYDHATRVFEAFSCQSMGDYHDLYLKSDVLLLADVFENFRNVGLKAYNLDPCHFYTSPGLAWQACLKMTEVEPELLTDPDMYLFIGEGLRGGISMISNRSSKANNPYIPNYNPDQDSSYLMYLDANNPYGWEMSQPLPTGEFHWLNEEKISNLDIAQIPDSSIGTAEARPLLFFKTPFQRLKMVSLRLFRSKF</sequence>
<keyword evidence="4" id="KW-0548">Nucleotidyltransferase</keyword>
<dbReference type="GO" id="GO:0003677">
    <property type="term" value="F:DNA binding"/>
    <property type="evidence" value="ECO:0007669"/>
    <property type="project" value="UniProtKB-KW"/>
</dbReference>
<evidence type="ECO:0000256" key="7">
    <source>
        <dbReference type="ARBA" id="ARBA00023125"/>
    </source>
</evidence>
<keyword evidence="6" id="KW-0239">DNA-directed DNA polymerase</keyword>
<dbReference type="PANTHER" id="PTHR31511">
    <property type="entry name" value="PROTEIN CBG23764"/>
    <property type="match status" value="1"/>
</dbReference>
<evidence type="ECO:0000313" key="10">
    <source>
        <dbReference type="EMBL" id="CAB3983696.1"/>
    </source>
</evidence>
<feature type="domain" description="DNA-directed DNA polymerase family B mitochondria/virus" evidence="9">
    <location>
        <begin position="102"/>
        <end position="381"/>
    </location>
</feature>
<evidence type="ECO:0000256" key="4">
    <source>
        <dbReference type="ARBA" id="ARBA00022695"/>
    </source>
</evidence>
<keyword evidence="3" id="KW-0808">Transferase</keyword>
<comment type="catalytic activity">
    <reaction evidence="8">
        <text>DNA(n) + a 2'-deoxyribonucleoside 5'-triphosphate = DNA(n+1) + diphosphate</text>
        <dbReference type="Rhea" id="RHEA:22508"/>
        <dbReference type="Rhea" id="RHEA-COMP:17339"/>
        <dbReference type="Rhea" id="RHEA-COMP:17340"/>
        <dbReference type="ChEBI" id="CHEBI:33019"/>
        <dbReference type="ChEBI" id="CHEBI:61560"/>
        <dbReference type="ChEBI" id="CHEBI:173112"/>
        <dbReference type="EC" id="2.7.7.7"/>
    </reaction>
</comment>
<evidence type="ECO:0000256" key="3">
    <source>
        <dbReference type="ARBA" id="ARBA00022679"/>
    </source>
</evidence>
<dbReference type="GO" id="GO:0000166">
    <property type="term" value="F:nucleotide binding"/>
    <property type="evidence" value="ECO:0007669"/>
    <property type="project" value="InterPro"/>
</dbReference>
<dbReference type="EMBL" id="CACRXK020000644">
    <property type="protein sequence ID" value="CAB3983696.1"/>
    <property type="molecule type" value="Genomic_DNA"/>
</dbReference>
<dbReference type="InterPro" id="IPR044925">
    <property type="entry name" value="His-Me_finger_sf"/>
</dbReference>
<dbReference type="InterPro" id="IPR043502">
    <property type="entry name" value="DNA/RNA_pol_sf"/>
</dbReference>
<dbReference type="GO" id="GO:0006260">
    <property type="term" value="P:DNA replication"/>
    <property type="evidence" value="ECO:0007669"/>
    <property type="project" value="UniProtKB-KW"/>
</dbReference>
<organism evidence="10 11">
    <name type="scientific">Paramuricea clavata</name>
    <name type="common">Red gorgonian</name>
    <name type="synonym">Violescent sea-whip</name>
    <dbReference type="NCBI Taxonomy" id="317549"/>
    <lineage>
        <taxon>Eukaryota</taxon>
        <taxon>Metazoa</taxon>
        <taxon>Cnidaria</taxon>
        <taxon>Anthozoa</taxon>
        <taxon>Octocorallia</taxon>
        <taxon>Malacalcyonacea</taxon>
        <taxon>Plexauridae</taxon>
        <taxon>Paramuricea</taxon>
    </lineage>
</organism>
<evidence type="ECO:0000256" key="1">
    <source>
        <dbReference type="ARBA" id="ARBA00005755"/>
    </source>
</evidence>
<evidence type="ECO:0000256" key="2">
    <source>
        <dbReference type="ARBA" id="ARBA00012417"/>
    </source>
</evidence>
<dbReference type="AlphaFoldDB" id="A0A6S7G5Q2"/>
<gene>
    <name evidence="10" type="ORF">PACLA_8A060270</name>
</gene>
<dbReference type="OrthoDB" id="5982605at2759"/>
<dbReference type="Pfam" id="PF03175">
    <property type="entry name" value="DNA_pol_B_2"/>
    <property type="match status" value="1"/>
</dbReference>
<name>A0A6S7G5Q2_PARCT</name>
<accession>A0A6S7G5Q2</accession>
<dbReference type="Gene3D" id="3.40.1800.10">
    <property type="entry name" value="His-Me finger endonucleases"/>
    <property type="match status" value="1"/>
</dbReference>
<proteinExistence type="inferred from homology"/>
<keyword evidence="7" id="KW-0238">DNA-binding</keyword>
<evidence type="ECO:0000313" key="11">
    <source>
        <dbReference type="Proteomes" id="UP001152795"/>
    </source>
</evidence>
<comment type="caution">
    <text evidence="10">The sequence shown here is derived from an EMBL/GenBank/DDBJ whole genome shotgun (WGS) entry which is preliminary data.</text>
</comment>
<dbReference type="InterPro" id="IPR004868">
    <property type="entry name" value="DNA-dir_DNA_pol_B_mt/vir"/>
</dbReference>
<dbReference type="GO" id="GO:0003887">
    <property type="term" value="F:DNA-directed DNA polymerase activity"/>
    <property type="evidence" value="ECO:0007669"/>
    <property type="project" value="UniProtKB-KW"/>
</dbReference>
<dbReference type="EC" id="2.7.7.7" evidence="2"/>